<protein>
    <submittedName>
        <fullName evidence="3">FAS1 domain-containing protein</fullName>
    </submittedName>
</protein>
<sequence>MPNWEKANWKKWIWRMTRECWLETEKEGCRGVNLNFFDPKFTIPDTPLQSPSFDHCTASFGGYSNFWFHNAANVLISRGYSVMASFLNLQLVGFLNQPTLTVFSPVDEVMIDYSGRFPDYSSLFLRHVLPCKISFSDLINVNDGTSFDTYLDGFKIKLNRNWWCNSPSITFPDMYNSDWFVIHGIREFSLNNVKILGSPIFDDGSLIVYGIENFFDPNFTIPDTPLQSPSFDHCTASFGGYSNFSFHNAANVLISRGYSVMASFLNLQLVGFLNQPTLTVFSPVDEVMIDYSGRFPDYSSLFLRHVLPCKISFSDLINVDDGTSFDTYLDGFKIKLNRSGGTFKVNEVSITFPDMYNSDWFVIHGIREVLSLPMPAEDVNDGDGDPFDEMPAKTSGTMLIAAAPDRSEF</sequence>
<dbReference type="PANTHER" id="PTHR33985:SF17">
    <property type="entry name" value="FASCICLIN-LIKE ARABINOGALACTAN PROTEIN 20"/>
    <property type="match status" value="1"/>
</dbReference>
<dbReference type="Gene3D" id="2.30.180.10">
    <property type="entry name" value="FAS1 domain"/>
    <property type="match status" value="1"/>
</dbReference>
<gene>
    <name evidence="3" type="ORF">Ccrd_016255</name>
</gene>
<accession>A0A118K358</accession>
<comment type="caution">
    <text evidence="3">The sequence shown here is derived from an EMBL/GenBank/DDBJ whole genome shotgun (WGS) entry which is preliminary data.</text>
</comment>
<evidence type="ECO:0000259" key="2">
    <source>
        <dbReference type="PROSITE" id="PS50213"/>
    </source>
</evidence>
<dbReference type="PROSITE" id="PS50213">
    <property type="entry name" value="FAS1"/>
    <property type="match status" value="1"/>
</dbReference>
<reference evidence="3 4" key="1">
    <citation type="journal article" date="2016" name="Sci. Rep.">
        <title>The genome sequence of the outbreeding globe artichoke constructed de novo incorporating a phase-aware low-pass sequencing strategy of F1 progeny.</title>
        <authorList>
            <person name="Scaglione D."/>
            <person name="Reyes-Chin-Wo S."/>
            <person name="Acquadro A."/>
            <person name="Froenicke L."/>
            <person name="Portis E."/>
            <person name="Beitel C."/>
            <person name="Tirone M."/>
            <person name="Mauro R."/>
            <person name="Lo Monaco A."/>
            <person name="Mauromicale G."/>
            <person name="Faccioli P."/>
            <person name="Cattivelli L."/>
            <person name="Rieseberg L."/>
            <person name="Michelmore R."/>
            <person name="Lanteri S."/>
        </authorList>
    </citation>
    <scope>NUCLEOTIDE SEQUENCE [LARGE SCALE GENOMIC DNA]</scope>
    <source>
        <strain evidence="3">2C</strain>
    </source>
</reference>
<dbReference type="Proteomes" id="UP000243975">
    <property type="component" value="Unassembled WGS sequence"/>
</dbReference>
<keyword evidence="4" id="KW-1185">Reference proteome</keyword>
<dbReference type="SUPFAM" id="SSF82153">
    <property type="entry name" value="FAS1 domain"/>
    <property type="match status" value="2"/>
</dbReference>
<proteinExistence type="inferred from homology"/>
<feature type="domain" description="FAS1" evidence="2">
    <location>
        <begin position="245"/>
        <end position="370"/>
    </location>
</feature>
<dbReference type="EMBL" id="LEKV01001873">
    <property type="protein sequence ID" value="KVI05398.1"/>
    <property type="molecule type" value="Genomic_DNA"/>
</dbReference>
<dbReference type="Pfam" id="PF02469">
    <property type="entry name" value="Fasciclin"/>
    <property type="match status" value="1"/>
</dbReference>
<dbReference type="Gramene" id="KVI05398">
    <property type="protein sequence ID" value="KVI05398"/>
    <property type="gene ID" value="Ccrd_016255"/>
</dbReference>
<dbReference type="PANTHER" id="PTHR33985">
    <property type="entry name" value="OS02G0491300 PROTEIN-RELATED"/>
    <property type="match status" value="1"/>
</dbReference>
<dbReference type="InterPro" id="IPR000782">
    <property type="entry name" value="FAS1_domain"/>
</dbReference>
<evidence type="ECO:0000313" key="4">
    <source>
        <dbReference type="Proteomes" id="UP000243975"/>
    </source>
</evidence>
<organism evidence="3 4">
    <name type="scientific">Cynara cardunculus var. scolymus</name>
    <name type="common">Globe artichoke</name>
    <name type="synonym">Cynara scolymus</name>
    <dbReference type="NCBI Taxonomy" id="59895"/>
    <lineage>
        <taxon>Eukaryota</taxon>
        <taxon>Viridiplantae</taxon>
        <taxon>Streptophyta</taxon>
        <taxon>Embryophyta</taxon>
        <taxon>Tracheophyta</taxon>
        <taxon>Spermatophyta</taxon>
        <taxon>Magnoliopsida</taxon>
        <taxon>eudicotyledons</taxon>
        <taxon>Gunneridae</taxon>
        <taxon>Pentapetalae</taxon>
        <taxon>asterids</taxon>
        <taxon>campanulids</taxon>
        <taxon>Asterales</taxon>
        <taxon>Asteraceae</taxon>
        <taxon>Carduoideae</taxon>
        <taxon>Cardueae</taxon>
        <taxon>Carduinae</taxon>
        <taxon>Cynara</taxon>
    </lineage>
</organism>
<comment type="similarity">
    <text evidence="1">Belongs to the fasciclin-like AGP family.</text>
</comment>
<dbReference type="InterPro" id="IPR052806">
    <property type="entry name" value="Fasciclin-like_AGP"/>
</dbReference>
<name>A0A118K358_CYNCS</name>
<evidence type="ECO:0000256" key="1">
    <source>
        <dbReference type="ARBA" id="ARBA00007843"/>
    </source>
</evidence>
<dbReference type="SMART" id="SM00554">
    <property type="entry name" value="FAS1"/>
    <property type="match status" value="2"/>
</dbReference>
<evidence type="ECO:0000313" key="3">
    <source>
        <dbReference type="EMBL" id="KVI05398.1"/>
    </source>
</evidence>
<dbReference type="InterPro" id="IPR036378">
    <property type="entry name" value="FAS1_dom_sf"/>
</dbReference>
<dbReference type="AlphaFoldDB" id="A0A118K358"/>